<protein>
    <submittedName>
        <fullName evidence="1">Uncharacterized protein</fullName>
    </submittedName>
</protein>
<comment type="caution">
    <text evidence="1">The sequence shown here is derived from an EMBL/GenBank/DDBJ whole genome shotgun (WGS) entry which is preliminary data.</text>
</comment>
<organism evidence="1">
    <name type="scientific">marine sediment metagenome</name>
    <dbReference type="NCBI Taxonomy" id="412755"/>
    <lineage>
        <taxon>unclassified sequences</taxon>
        <taxon>metagenomes</taxon>
        <taxon>ecological metagenomes</taxon>
    </lineage>
</organism>
<name>X0XTN3_9ZZZZ</name>
<dbReference type="AlphaFoldDB" id="X0XTN3"/>
<proteinExistence type="predicted"/>
<feature type="non-terminal residue" evidence="1">
    <location>
        <position position="1"/>
    </location>
</feature>
<sequence>QSVFNYLVKPKGSRTTGKKEIEGNELLLNTELQNHQYTQRIGIVIGLPRARMYNEIKEGLEVIVHHNIFRRFRDIRGKEKNSKNYFEEDIYLVQPDQIYAYKQNNEWKALEGFVFVMPIKETDKISIEKERPLIGIVKYGNNNIEIDTLVGFKPNSEYEFIIEGQRLYRVPMNAITIKYEYQGDEEEYNPGWAQSS</sequence>
<dbReference type="EMBL" id="BARS01048756">
    <property type="protein sequence ID" value="GAG28236.1"/>
    <property type="molecule type" value="Genomic_DNA"/>
</dbReference>
<accession>X0XTN3</accession>
<evidence type="ECO:0000313" key="1">
    <source>
        <dbReference type="EMBL" id="GAG28236.1"/>
    </source>
</evidence>
<gene>
    <name evidence="1" type="ORF">S01H1_73010</name>
</gene>
<reference evidence="1" key="1">
    <citation type="journal article" date="2014" name="Front. Microbiol.">
        <title>High frequency of phylogenetically diverse reductive dehalogenase-homologous genes in deep subseafloor sedimentary metagenomes.</title>
        <authorList>
            <person name="Kawai M."/>
            <person name="Futagami T."/>
            <person name="Toyoda A."/>
            <person name="Takaki Y."/>
            <person name="Nishi S."/>
            <person name="Hori S."/>
            <person name="Arai W."/>
            <person name="Tsubouchi T."/>
            <person name="Morono Y."/>
            <person name="Uchiyama I."/>
            <person name="Ito T."/>
            <person name="Fujiyama A."/>
            <person name="Inagaki F."/>
            <person name="Takami H."/>
        </authorList>
    </citation>
    <scope>NUCLEOTIDE SEQUENCE</scope>
    <source>
        <strain evidence="1">Expedition CK06-06</strain>
    </source>
</reference>